<gene>
    <name evidence="2" type="ORF">SPACI_053060</name>
</gene>
<dbReference type="RefSeq" id="WP_093792272.1">
    <property type="nucleotide sequence ID" value="NZ_CP155571.1"/>
</dbReference>
<reference evidence="2" key="1">
    <citation type="submission" date="2024-05" db="EMBL/GenBank/DDBJ databases">
        <title>Isolation and characterization of Sporomusa carbonis sp. nov., a carboxydotrophic hydrogenogen in the genus of Sporomusa isolated from a charcoal burning pile.</title>
        <authorList>
            <person name="Boeer T."/>
            <person name="Rosenbaum F."/>
            <person name="Eysell L."/>
            <person name="Mueller V."/>
            <person name="Daniel R."/>
            <person name="Poehlein A."/>
        </authorList>
    </citation>
    <scope>NUCLEOTIDE SEQUENCE [LARGE SCALE GENOMIC DNA]</scope>
    <source>
        <strain evidence="2">DSM 3132</strain>
    </source>
</reference>
<evidence type="ECO:0000313" key="3">
    <source>
        <dbReference type="Proteomes" id="UP000216052"/>
    </source>
</evidence>
<name>A0ABZ3JBK1_SPOA4</name>
<dbReference type="InterPro" id="IPR006121">
    <property type="entry name" value="HMA_dom"/>
</dbReference>
<accession>A0ABZ3JBK1</accession>
<dbReference type="PROSITE" id="PS50846">
    <property type="entry name" value="HMA_2"/>
    <property type="match status" value="1"/>
</dbReference>
<protein>
    <recommendedName>
        <fullName evidence="1">HMA domain-containing protein</fullName>
    </recommendedName>
</protein>
<evidence type="ECO:0000259" key="1">
    <source>
        <dbReference type="PROSITE" id="PS50846"/>
    </source>
</evidence>
<dbReference type="Gene3D" id="3.30.70.100">
    <property type="match status" value="1"/>
</dbReference>
<dbReference type="InterPro" id="IPR036163">
    <property type="entry name" value="HMA_dom_sf"/>
</dbReference>
<proteinExistence type="predicted"/>
<keyword evidence="3" id="KW-1185">Reference proteome</keyword>
<dbReference type="CDD" id="cd00371">
    <property type="entry name" value="HMA"/>
    <property type="match status" value="1"/>
</dbReference>
<dbReference type="Proteomes" id="UP000216052">
    <property type="component" value="Chromosome"/>
</dbReference>
<dbReference type="SUPFAM" id="SSF55008">
    <property type="entry name" value="HMA, heavy metal-associated domain"/>
    <property type="match status" value="1"/>
</dbReference>
<dbReference type="Pfam" id="PF00403">
    <property type="entry name" value="HMA"/>
    <property type="match status" value="1"/>
</dbReference>
<feature type="domain" description="HMA" evidence="1">
    <location>
        <begin position="5"/>
        <end position="68"/>
    </location>
</feature>
<sequence>MEPSNQIILKIEGMSCHMCTGKVEKALKHIAGVTSVSVDLGKKEAIIIGSAEYGLLAKTVEDLGFRVI</sequence>
<organism evidence="2 3">
    <name type="scientific">Sporomusa acidovorans (strain ATCC 49682 / DSM 3132 / Mol)</name>
    <dbReference type="NCBI Taxonomy" id="1123286"/>
    <lineage>
        <taxon>Bacteria</taxon>
        <taxon>Bacillati</taxon>
        <taxon>Bacillota</taxon>
        <taxon>Negativicutes</taxon>
        <taxon>Selenomonadales</taxon>
        <taxon>Sporomusaceae</taxon>
        <taxon>Sporomusa</taxon>
    </lineage>
</organism>
<dbReference type="EMBL" id="CP155571">
    <property type="protein sequence ID" value="XFO75191.1"/>
    <property type="molecule type" value="Genomic_DNA"/>
</dbReference>
<evidence type="ECO:0000313" key="2">
    <source>
        <dbReference type="EMBL" id="XFO75191.1"/>
    </source>
</evidence>